<dbReference type="AlphaFoldDB" id="A0A0R1HQN8"/>
<proteinExistence type="predicted"/>
<accession>A0A0R1HQN8</accession>
<evidence type="ECO:0000313" key="2">
    <source>
        <dbReference type="Proteomes" id="UP000051450"/>
    </source>
</evidence>
<dbReference type="GO" id="GO:0005829">
    <property type="term" value="C:cytosol"/>
    <property type="evidence" value="ECO:0007669"/>
    <property type="project" value="TreeGrafter"/>
</dbReference>
<gene>
    <name evidence="1" type="ORF">FC66_GL000998</name>
</gene>
<dbReference type="EMBL" id="AZDI01000003">
    <property type="protein sequence ID" value="KRK46036.1"/>
    <property type="molecule type" value="Genomic_DNA"/>
</dbReference>
<dbReference type="InterPro" id="IPR000150">
    <property type="entry name" value="Cof"/>
</dbReference>
<comment type="caution">
    <text evidence="1">The sequence shown here is derived from an EMBL/GenBank/DDBJ whole genome shotgun (WGS) entry which is preliminary data.</text>
</comment>
<organism evidence="1 2">
    <name type="scientific">Dellaglioa algida DSM 15638</name>
    <dbReference type="NCBI Taxonomy" id="1423719"/>
    <lineage>
        <taxon>Bacteria</taxon>
        <taxon>Bacillati</taxon>
        <taxon>Bacillota</taxon>
        <taxon>Bacilli</taxon>
        <taxon>Lactobacillales</taxon>
        <taxon>Lactobacillaceae</taxon>
        <taxon>Dellaglioa</taxon>
    </lineage>
</organism>
<dbReference type="SFLD" id="SFLDG01140">
    <property type="entry name" value="C2.B:_Phosphomannomutase_and_P"/>
    <property type="match status" value="1"/>
</dbReference>
<dbReference type="InterPro" id="IPR036412">
    <property type="entry name" value="HAD-like_sf"/>
</dbReference>
<sequence>MDIDGTLVNNDYVVSQKTIETIKKYQKEGHIFYISTGRMLISARQVAKSISPETLEVASNGSIFEIGDTIHTASLSTNALTEIYHQSIDKKASVFFFTSKDVFYTLTLPSYFNNNDQQRLAVQDKTQHIQIKNLDDLLTHQGQIINAILIMDENPKILKSIKTELEASQDISLSSSSSNNIEITAKNVNKAYAIHHLKNFYHIPTDQIISFGDGQNDIEMFQHSGVSVAMKNASDEVKKYADYVTESNINDGIAVFLNKYFK</sequence>
<keyword evidence="2" id="KW-1185">Reference proteome</keyword>
<dbReference type="PANTHER" id="PTHR10000">
    <property type="entry name" value="PHOSPHOSERINE PHOSPHATASE"/>
    <property type="match status" value="1"/>
</dbReference>
<dbReference type="InterPro" id="IPR023214">
    <property type="entry name" value="HAD_sf"/>
</dbReference>
<dbReference type="GO" id="GO:0016791">
    <property type="term" value="F:phosphatase activity"/>
    <property type="evidence" value="ECO:0007669"/>
    <property type="project" value="TreeGrafter"/>
</dbReference>
<protein>
    <submittedName>
        <fullName evidence="1">Uncharacterized protein</fullName>
    </submittedName>
</protein>
<dbReference type="GO" id="GO:0000287">
    <property type="term" value="F:magnesium ion binding"/>
    <property type="evidence" value="ECO:0007669"/>
    <property type="project" value="TreeGrafter"/>
</dbReference>
<dbReference type="PANTHER" id="PTHR10000:SF23">
    <property type="entry name" value="5-AMINO-6-(5-PHOSPHO-D-RIBITYLAMINO)URACIL PHOSPHATASE YITU"/>
    <property type="match status" value="1"/>
</dbReference>
<dbReference type="PATRIC" id="fig|1423719.4.peg.1015"/>
<dbReference type="Pfam" id="PF08282">
    <property type="entry name" value="Hydrolase_3"/>
    <property type="match status" value="1"/>
</dbReference>
<evidence type="ECO:0000313" key="1">
    <source>
        <dbReference type="EMBL" id="KRK46036.1"/>
    </source>
</evidence>
<reference evidence="1 2" key="1">
    <citation type="journal article" date="2015" name="Genome Announc.">
        <title>Expanding the biotechnology potential of lactobacilli through comparative genomics of 213 strains and associated genera.</title>
        <authorList>
            <person name="Sun Z."/>
            <person name="Harris H.M."/>
            <person name="McCann A."/>
            <person name="Guo C."/>
            <person name="Argimon S."/>
            <person name="Zhang W."/>
            <person name="Yang X."/>
            <person name="Jeffery I.B."/>
            <person name="Cooney J.C."/>
            <person name="Kagawa T.F."/>
            <person name="Liu W."/>
            <person name="Song Y."/>
            <person name="Salvetti E."/>
            <person name="Wrobel A."/>
            <person name="Rasinkangas P."/>
            <person name="Parkhill J."/>
            <person name="Rea M.C."/>
            <person name="O'Sullivan O."/>
            <person name="Ritari J."/>
            <person name="Douillard F.P."/>
            <person name="Paul Ross R."/>
            <person name="Yang R."/>
            <person name="Briner A.E."/>
            <person name="Felis G.E."/>
            <person name="de Vos W.M."/>
            <person name="Barrangou R."/>
            <person name="Klaenhammer T.R."/>
            <person name="Caufield P.W."/>
            <person name="Cui Y."/>
            <person name="Zhang H."/>
            <person name="O'Toole P.W."/>
        </authorList>
    </citation>
    <scope>NUCLEOTIDE SEQUENCE [LARGE SCALE GENOMIC DNA]</scope>
    <source>
        <strain evidence="1 2">DSM 15638</strain>
    </source>
</reference>
<dbReference type="CDD" id="cd07516">
    <property type="entry name" value="HAD_Pase"/>
    <property type="match status" value="1"/>
</dbReference>
<dbReference type="Proteomes" id="UP000051450">
    <property type="component" value="Unassembled WGS sequence"/>
</dbReference>
<dbReference type="SFLD" id="SFLDS00003">
    <property type="entry name" value="Haloacid_Dehalogenase"/>
    <property type="match status" value="1"/>
</dbReference>
<dbReference type="SUPFAM" id="SSF56784">
    <property type="entry name" value="HAD-like"/>
    <property type="match status" value="1"/>
</dbReference>
<name>A0A0R1HQN8_9LACO</name>
<dbReference type="STRING" id="1423719.FC66_GL000998"/>
<dbReference type="Gene3D" id="3.30.1240.10">
    <property type="match status" value="1"/>
</dbReference>
<dbReference type="NCBIfam" id="TIGR01484">
    <property type="entry name" value="HAD-SF-IIB"/>
    <property type="match status" value="1"/>
</dbReference>
<dbReference type="InterPro" id="IPR006379">
    <property type="entry name" value="HAD-SF_hydro_IIB"/>
</dbReference>
<dbReference type="Gene3D" id="3.40.50.1000">
    <property type="entry name" value="HAD superfamily/HAD-like"/>
    <property type="match status" value="1"/>
</dbReference>
<dbReference type="NCBIfam" id="TIGR00099">
    <property type="entry name" value="Cof-subfamily"/>
    <property type="match status" value="1"/>
</dbReference>